<keyword evidence="3" id="KW-1185">Reference proteome</keyword>
<evidence type="ECO:0000313" key="2">
    <source>
        <dbReference type="EMBL" id="KAF9442628.1"/>
    </source>
</evidence>
<gene>
    <name evidence="2" type="ORF">P691DRAFT_765019</name>
</gene>
<sequence>QQQQQQQTGAPQAATEQTVTNTLEILHPQLDALTKALAATQTPTPQNPTAAPTTPTPPTLPNPPAKAPPTMKAKVAFPPDFDGD</sequence>
<feature type="region of interest" description="Disordered" evidence="1">
    <location>
        <begin position="1"/>
        <end position="23"/>
    </location>
</feature>
<accession>A0A9P6BYN8</accession>
<protein>
    <submittedName>
        <fullName evidence="2">Uncharacterized protein</fullName>
    </submittedName>
</protein>
<evidence type="ECO:0000313" key="3">
    <source>
        <dbReference type="Proteomes" id="UP000807342"/>
    </source>
</evidence>
<feature type="non-terminal residue" evidence="2">
    <location>
        <position position="1"/>
    </location>
</feature>
<evidence type="ECO:0000256" key="1">
    <source>
        <dbReference type="SAM" id="MobiDB-lite"/>
    </source>
</evidence>
<dbReference type="EMBL" id="MU151594">
    <property type="protein sequence ID" value="KAF9442628.1"/>
    <property type="molecule type" value="Genomic_DNA"/>
</dbReference>
<proteinExistence type="predicted"/>
<feature type="compositionally biased region" description="Pro residues" evidence="1">
    <location>
        <begin position="54"/>
        <end position="67"/>
    </location>
</feature>
<organism evidence="2 3">
    <name type="scientific">Macrolepiota fuliginosa MF-IS2</name>
    <dbReference type="NCBI Taxonomy" id="1400762"/>
    <lineage>
        <taxon>Eukaryota</taxon>
        <taxon>Fungi</taxon>
        <taxon>Dikarya</taxon>
        <taxon>Basidiomycota</taxon>
        <taxon>Agaricomycotina</taxon>
        <taxon>Agaricomycetes</taxon>
        <taxon>Agaricomycetidae</taxon>
        <taxon>Agaricales</taxon>
        <taxon>Agaricineae</taxon>
        <taxon>Agaricaceae</taxon>
        <taxon>Macrolepiota</taxon>
    </lineage>
</organism>
<name>A0A9P6BYN8_9AGAR</name>
<feature type="compositionally biased region" description="Low complexity" evidence="1">
    <location>
        <begin position="1"/>
        <end position="18"/>
    </location>
</feature>
<dbReference type="AlphaFoldDB" id="A0A9P6BYN8"/>
<comment type="caution">
    <text evidence="2">The sequence shown here is derived from an EMBL/GenBank/DDBJ whole genome shotgun (WGS) entry which is preliminary data.</text>
</comment>
<feature type="region of interest" description="Disordered" evidence="1">
    <location>
        <begin position="35"/>
        <end position="84"/>
    </location>
</feature>
<dbReference type="Proteomes" id="UP000807342">
    <property type="component" value="Unassembled WGS sequence"/>
</dbReference>
<feature type="compositionally biased region" description="Low complexity" evidence="1">
    <location>
        <begin position="35"/>
        <end position="53"/>
    </location>
</feature>
<reference evidence="2" key="1">
    <citation type="submission" date="2020-11" db="EMBL/GenBank/DDBJ databases">
        <authorList>
            <consortium name="DOE Joint Genome Institute"/>
            <person name="Ahrendt S."/>
            <person name="Riley R."/>
            <person name="Andreopoulos W."/>
            <person name="Labutti K."/>
            <person name="Pangilinan J."/>
            <person name="Ruiz-Duenas F.J."/>
            <person name="Barrasa J.M."/>
            <person name="Sanchez-Garcia M."/>
            <person name="Camarero S."/>
            <person name="Miyauchi S."/>
            <person name="Serrano A."/>
            <person name="Linde D."/>
            <person name="Babiker R."/>
            <person name="Drula E."/>
            <person name="Ayuso-Fernandez I."/>
            <person name="Pacheco R."/>
            <person name="Padilla G."/>
            <person name="Ferreira P."/>
            <person name="Barriuso J."/>
            <person name="Kellner H."/>
            <person name="Castanera R."/>
            <person name="Alfaro M."/>
            <person name="Ramirez L."/>
            <person name="Pisabarro A.G."/>
            <person name="Kuo A."/>
            <person name="Tritt A."/>
            <person name="Lipzen A."/>
            <person name="He G."/>
            <person name="Yan M."/>
            <person name="Ng V."/>
            <person name="Cullen D."/>
            <person name="Martin F."/>
            <person name="Rosso M.-N."/>
            <person name="Henrissat B."/>
            <person name="Hibbett D."/>
            <person name="Martinez A.T."/>
            <person name="Grigoriev I.V."/>
        </authorList>
    </citation>
    <scope>NUCLEOTIDE SEQUENCE</scope>
    <source>
        <strain evidence="2">MF-IS2</strain>
    </source>
</reference>